<dbReference type="GO" id="GO:0005737">
    <property type="term" value="C:cytoplasm"/>
    <property type="evidence" value="ECO:0007669"/>
    <property type="project" value="TreeGrafter"/>
</dbReference>
<dbReference type="SMART" id="SM00242">
    <property type="entry name" value="MYSc"/>
    <property type="match status" value="1"/>
</dbReference>
<keyword evidence="9" id="KW-0175">Coiled coil</keyword>
<dbReference type="PROSITE" id="PS51456">
    <property type="entry name" value="MYOSIN_MOTOR"/>
    <property type="match status" value="1"/>
</dbReference>
<dbReference type="PROSITE" id="PS51757">
    <property type="entry name" value="TH1"/>
    <property type="match status" value="1"/>
</dbReference>
<dbReference type="GO" id="GO:0030048">
    <property type="term" value="P:actin filament-based movement"/>
    <property type="evidence" value="ECO:0007669"/>
    <property type="project" value="TreeGrafter"/>
</dbReference>
<dbReference type="FunFam" id="1.20.58.530:FF:000004">
    <property type="entry name" value="Unconventional myosin ID"/>
    <property type="match status" value="1"/>
</dbReference>
<accession>A0AAN7U0S7</accession>
<dbReference type="Gene3D" id="1.20.5.190">
    <property type="match status" value="1"/>
</dbReference>
<evidence type="ECO:0000256" key="7">
    <source>
        <dbReference type="ARBA" id="ARBA00023203"/>
    </source>
</evidence>
<feature type="coiled-coil region" evidence="9">
    <location>
        <begin position="767"/>
        <end position="797"/>
    </location>
</feature>
<dbReference type="Proteomes" id="UP001344447">
    <property type="component" value="Unassembled WGS sequence"/>
</dbReference>
<dbReference type="AlphaFoldDB" id="A0AAN7U0S7"/>
<dbReference type="InterPro" id="IPR027417">
    <property type="entry name" value="P-loop_NTPase"/>
</dbReference>
<dbReference type="PRINTS" id="PR00193">
    <property type="entry name" value="MYOSINHEAVY"/>
</dbReference>
<keyword evidence="3 8" id="KW-0547">Nucleotide-binding</keyword>
<name>A0AAN7U0S7_9MYCE</name>
<dbReference type="GO" id="GO:0000146">
    <property type="term" value="F:microfilament motor activity"/>
    <property type="evidence" value="ECO:0007669"/>
    <property type="project" value="TreeGrafter"/>
</dbReference>
<feature type="domain" description="Myosin motor" evidence="11">
    <location>
        <begin position="48"/>
        <end position="747"/>
    </location>
</feature>
<dbReference type="Pfam" id="PF00063">
    <property type="entry name" value="Myosin_head"/>
    <property type="match status" value="1"/>
</dbReference>
<dbReference type="EMBL" id="JAVFKY010000003">
    <property type="protein sequence ID" value="KAK5579173.1"/>
    <property type="molecule type" value="Genomic_DNA"/>
</dbReference>
<feature type="region of interest" description="Disordered" evidence="10">
    <location>
        <begin position="1"/>
        <end position="32"/>
    </location>
</feature>
<dbReference type="GO" id="GO:0005524">
    <property type="term" value="F:ATP binding"/>
    <property type="evidence" value="ECO:0007669"/>
    <property type="project" value="UniProtKB-UniRule"/>
</dbReference>
<reference evidence="13 14" key="1">
    <citation type="submission" date="2023-11" db="EMBL/GenBank/DDBJ databases">
        <title>Dfirmibasis_genome.</title>
        <authorList>
            <person name="Edelbroek B."/>
            <person name="Kjellin J."/>
            <person name="Jerlstrom-Hultqvist J."/>
            <person name="Soderbom F."/>
        </authorList>
    </citation>
    <scope>NUCLEOTIDE SEQUENCE [LARGE SCALE GENOMIC DNA]</scope>
    <source>
        <strain evidence="13 14">TNS-C-14</strain>
    </source>
</reference>
<dbReference type="Gene3D" id="1.10.10.820">
    <property type="match status" value="1"/>
</dbReference>
<evidence type="ECO:0000256" key="10">
    <source>
        <dbReference type="SAM" id="MobiDB-lite"/>
    </source>
</evidence>
<keyword evidence="5 8" id="KW-0518">Myosin</keyword>
<dbReference type="Gene3D" id="3.40.850.10">
    <property type="entry name" value="Kinesin motor domain"/>
    <property type="match status" value="1"/>
</dbReference>
<evidence type="ECO:0000259" key="11">
    <source>
        <dbReference type="PROSITE" id="PS51456"/>
    </source>
</evidence>
<feature type="binding site" evidence="8">
    <location>
        <begin position="142"/>
        <end position="149"/>
    </location>
    <ligand>
        <name>ATP</name>
        <dbReference type="ChEBI" id="CHEBI:30616"/>
    </ligand>
</feature>
<dbReference type="InterPro" id="IPR036961">
    <property type="entry name" value="Kinesin_motor_dom_sf"/>
</dbReference>
<dbReference type="CDD" id="cd23767">
    <property type="entry name" value="IQCD"/>
    <property type="match status" value="1"/>
</dbReference>
<keyword evidence="6 8" id="KW-0505">Motor protein</keyword>
<evidence type="ECO:0000313" key="13">
    <source>
        <dbReference type="EMBL" id="KAK5579173.1"/>
    </source>
</evidence>
<dbReference type="Pfam" id="PF06017">
    <property type="entry name" value="Myosin_TH1"/>
    <property type="match status" value="1"/>
</dbReference>
<evidence type="ECO:0000256" key="1">
    <source>
        <dbReference type="ARBA" id="ARBA00008314"/>
    </source>
</evidence>
<dbReference type="Gene3D" id="1.20.58.530">
    <property type="match status" value="1"/>
</dbReference>
<evidence type="ECO:0000256" key="6">
    <source>
        <dbReference type="ARBA" id="ARBA00023175"/>
    </source>
</evidence>
<dbReference type="GO" id="GO:0006897">
    <property type="term" value="P:endocytosis"/>
    <property type="evidence" value="ECO:0007669"/>
    <property type="project" value="UniProtKB-ARBA"/>
</dbReference>
<gene>
    <name evidence="13" type="ORF">RB653_008852</name>
</gene>
<dbReference type="GO" id="GO:0007015">
    <property type="term" value="P:actin filament organization"/>
    <property type="evidence" value="ECO:0007669"/>
    <property type="project" value="TreeGrafter"/>
</dbReference>
<evidence type="ECO:0000256" key="2">
    <source>
        <dbReference type="ARBA" id="ARBA00011190"/>
    </source>
</evidence>
<keyword evidence="14" id="KW-1185">Reference proteome</keyword>
<dbReference type="GO" id="GO:0043327">
    <property type="term" value="P:chemotaxis to cAMP"/>
    <property type="evidence" value="ECO:0007669"/>
    <property type="project" value="UniProtKB-ARBA"/>
</dbReference>
<protein>
    <submittedName>
        <fullName evidence="13">Uncharacterized protein</fullName>
    </submittedName>
</protein>
<feature type="region of interest" description="Actin-binding" evidence="8">
    <location>
        <begin position="620"/>
        <end position="642"/>
    </location>
</feature>
<keyword evidence="4 8" id="KW-0067">ATP-binding</keyword>
<dbReference type="PANTHER" id="PTHR13140:SF519">
    <property type="entry name" value="MYOSIN IF HEAVY CHAIN"/>
    <property type="match status" value="1"/>
</dbReference>
<dbReference type="GO" id="GO:0016459">
    <property type="term" value="C:myosin complex"/>
    <property type="evidence" value="ECO:0007669"/>
    <property type="project" value="UniProtKB-KW"/>
</dbReference>
<dbReference type="PANTHER" id="PTHR13140">
    <property type="entry name" value="MYOSIN"/>
    <property type="match status" value="1"/>
</dbReference>
<dbReference type="GO" id="GO:0005886">
    <property type="term" value="C:plasma membrane"/>
    <property type="evidence" value="ECO:0007669"/>
    <property type="project" value="TreeGrafter"/>
</dbReference>
<dbReference type="GO" id="GO:0031252">
    <property type="term" value="C:cell leading edge"/>
    <property type="evidence" value="ECO:0007669"/>
    <property type="project" value="UniProtKB-ARBA"/>
</dbReference>
<proteinExistence type="inferred from homology"/>
<evidence type="ECO:0000256" key="9">
    <source>
        <dbReference type="SAM" id="Coils"/>
    </source>
</evidence>
<dbReference type="SUPFAM" id="SSF52540">
    <property type="entry name" value="P-loop containing nucleoside triphosphate hydrolases"/>
    <property type="match status" value="1"/>
</dbReference>
<dbReference type="PROSITE" id="PS50096">
    <property type="entry name" value="IQ"/>
    <property type="match status" value="1"/>
</dbReference>
<evidence type="ECO:0000256" key="3">
    <source>
        <dbReference type="ARBA" id="ARBA00022741"/>
    </source>
</evidence>
<dbReference type="GO" id="GO:0031143">
    <property type="term" value="C:pseudopodium"/>
    <property type="evidence" value="ECO:0007669"/>
    <property type="project" value="UniProtKB-ARBA"/>
</dbReference>
<dbReference type="InterPro" id="IPR010926">
    <property type="entry name" value="Myosin_TH1"/>
</dbReference>
<feature type="domain" description="TH1" evidence="12">
    <location>
        <begin position="881"/>
        <end position="1080"/>
    </location>
</feature>
<comment type="caution">
    <text evidence="13">The sequence shown here is derived from an EMBL/GenBank/DDBJ whole genome shotgun (WGS) entry which is preliminary data.</text>
</comment>
<evidence type="ECO:0000313" key="14">
    <source>
        <dbReference type="Proteomes" id="UP001344447"/>
    </source>
</evidence>
<evidence type="ECO:0000256" key="4">
    <source>
        <dbReference type="ARBA" id="ARBA00022840"/>
    </source>
</evidence>
<feature type="compositionally biased region" description="Basic and acidic residues" evidence="10">
    <location>
        <begin position="1"/>
        <end position="25"/>
    </location>
</feature>
<evidence type="ECO:0000259" key="12">
    <source>
        <dbReference type="PROSITE" id="PS51757"/>
    </source>
</evidence>
<keyword evidence="7 8" id="KW-0009">Actin-binding</keyword>
<dbReference type="FunFam" id="1.10.10.820:FF:000001">
    <property type="entry name" value="Myosin heavy chain"/>
    <property type="match status" value="1"/>
</dbReference>
<dbReference type="Gene3D" id="6.20.240.20">
    <property type="match status" value="1"/>
</dbReference>
<dbReference type="Gene3D" id="1.20.120.720">
    <property type="entry name" value="Myosin VI head, motor domain, U50 subdomain"/>
    <property type="match status" value="1"/>
</dbReference>
<dbReference type="InterPro" id="IPR001609">
    <property type="entry name" value="Myosin_head_motor_dom-like"/>
</dbReference>
<dbReference type="Pfam" id="PF00612">
    <property type="entry name" value="IQ"/>
    <property type="match status" value="1"/>
</dbReference>
<evidence type="ECO:0000256" key="8">
    <source>
        <dbReference type="PROSITE-ProRule" id="PRU00782"/>
    </source>
</evidence>
<sequence length="1082" mass="125518">MEPIPLRENEEKQINNKKVENKDLNKSTTSPKNFSNIYHNNIHNKDVVGLTDMCFLENVVESELMNNLQNRFNKDLIYTYIGEQVISVNPFSKKPNLYTEQVLKSYQNMYMYEVSPHIFALAQDTYKKLLLSKESQCVIITGESGSGKTEASKIFLNYISKICNDSLENIEGIMKLIIESNIVLESFGNAKTLRNDNSSRFGKFIEIEFDGKGSPISGKISQFLLEKSRVHSRAIGERSFHVFYQFLTDNKITSKLGLSNDPTQYKYLKDSMCFSISSINDSKDFQNVVESLKQLSWTEQDMESIWRVLGAILLIGNIEFSNDIEKSNVDAVYISTPEILKKVSQLLQCSEDSLEKSLISRSLTLGAGKRQSSIKVLLNQTQAKETRDAFSKVLYDRLFTSIIDRINLTISTTSSSGNNKNNHIESTIGILDIYGFEIFENNSFEQFIINYSNEKLQQLFINLVLRQEQEEYLKEGIEWKTIDNYFDNTPIIDLIEGQPVGLLKLLEEACLIGQSTPELLIQKFNQFFSKNKHFESFETSNNLLIESLSFTLKHYASPVTYNLDSFIYKNKDPLYQDLIFTMESSKDKFIYLLFNKDFQKNNLGVKKIPITAATQFKNAINDLIGKLNTCQPHYIRCIKSNEDKRSNYFDYEGVKHQVRYLNMLETIRVRKAGYCHKQHYTRFLCRYKMISKDTWPFWNGSAKDGVIAIVRAASGIQNIPSGECQFGKKKLFIKSASTLFHFEELRQKILPSIVKTIQRVWRGYKVRKWYKQELQRLREEKEEIQKQIKRKKSANLIQTYYLRYKVMTYVNKLKPWSTAPHYNKGHIMPTLWLRRTPIDSLMQSIHINWWAKVKVTSLTMEGRSLVRQKILALDLFGMGYSRKKEWDCRRKFQADYLSDDSNPKKSQFSESVQAMFQKGGDKEILFADNVIKINKRGKSQLRSLIITDQHIYKYDTKKYTQKKVGLKLHSIVALSTSNKRDTFLAIHFKQPIRDLYIDLGCDFVEKVSEVSTNLVQQVYKLTGTTIPLVFRDPLTFNNSRDSRNNGTDFVISFSQYPKGKEQRQSTFVKGKGNTAIVYYNLD</sequence>
<organism evidence="13 14">
    <name type="scientific">Dictyostelium firmibasis</name>
    <dbReference type="NCBI Taxonomy" id="79012"/>
    <lineage>
        <taxon>Eukaryota</taxon>
        <taxon>Amoebozoa</taxon>
        <taxon>Evosea</taxon>
        <taxon>Eumycetozoa</taxon>
        <taxon>Dictyostelia</taxon>
        <taxon>Dictyosteliales</taxon>
        <taxon>Dictyosteliaceae</taxon>
        <taxon>Dictyostelium</taxon>
    </lineage>
</organism>
<comment type="similarity">
    <text evidence="1 8">Belongs to the TRAFAC class myosin-kinesin ATPase superfamily. Myosin family.</text>
</comment>
<dbReference type="GO" id="GO:0051015">
    <property type="term" value="F:actin filament binding"/>
    <property type="evidence" value="ECO:0007669"/>
    <property type="project" value="TreeGrafter"/>
</dbReference>
<evidence type="ECO:0000256" key="5">
    <source>
        <dbReference type="ARBA" id="ARBA00023123"/>
    </source>
</evidence>
<comment type="subunit">
    <text evidence="2">Myosin I heavy chain is single-headed. Dimer of a heavy and a light chain. Inability to self-assemble into filaments.</text>
</comment>
<dbReference type="InterPro" id="IPR000048">
    <property type="entry name" value="IQ_motif_EF-hand-BS"/>
</dbReference>